<feature type="transmembrane region" description="Helical" evidence="1">
    <location>
        <begin position="129"/>
        <end position="147"/>
    </location>
</feature>
<keyword evidence="1" id="KW-0472">Membrane</keyword>
<dbReference type="OrthoDB" id="5243064at2"/>
<evidence type="ECO:0000313" key="3">
    <source>
        <dbReference type="Proteomes" id="UP000198923"/>
    </source>
</evidence>
<keyword evidence="1" id="KW-1133">Transmembrane helix</keyword>
<dbReference type="RefSeq" id="WP_093169862.1">
    <property type="nucleotide sequence ID" value="NZ_FNCN01000006.1"/>
</dbReference>
<feature type="transmembrane region" description="Helical" evidence="1">
    <location>
        <begin position="6"/>
        <end position="23"/>
    </location>
</feature>
<accession>A0A1G7W4M1</accession>
<protein>
    <recommendedName>
        <fullName evidence="4">Flp pilus assembly protein TadB</fullName>
    </recommendedName>
</protein>
<evidence type="ECO:0000313" key="2">
    <source>
        <dbReference type="EMBL" id="SDG66942.1"/>
    </source>
</evidence>
<keyword evidence="3" id="KW-1185">Reference proteome</keyword>
<reference evidence="2 3" key="1">
    <citation type="submission" date="2016-10" db="EMBL/GenBank/DDBJ databases">
        <authorList>
            <person name="de Groot N.N."/>
        </authorList>
    </citation>
    <scope>NUCLEOTIDE SEQUENCE [LARGE SCALE GENOMIC DNA]</scope>
    <source>
        <strain evidence="2 3">CPCC 201354</strain>
    </source>
</reference>
<dbReference type="EMBL" id="FNCN01000006">
    <property type="protein sequence ID" value="SDG66942.1"/>
    <property type="molecule type" value="Genomic_DNA"/>
</dbReference>
<feature type="transmembrane region" description="Helical" evidence="1">
    <location>
        <begin position="288"/>
        <end position="308"/>
    </location>
</feature>
<dbReference type="PANTHER" id="PTHR35007:SF1">
    <property type="entry name" value="PILUS ASSEMBLY PROTEIN"/>
    <property type="match status" value="1"/>
</dbReference>
<evidence type="ECO:0008006" key="4">
    <source>
        <dbReference type="Google" id="ProtNLM"/>
    </source>
</evidence>
<sequence>MTETLLAGAVLGLGIFLLLRALFPARPSLVSRLLALDAAREGTDGPRLQLVLADEEVGAFRRNLGARLAQFYAARGWEIRSLKADLALLGRSFEGFLATKALLGASGLLAFPILLGWLALMGWGVSVSIPLWAALAAAAVFFMLPDVQTRRDAAARRQDFRHVVGAFLDLVAMNLAGGRGVPEALMMAVSVGDTGDSGDVSGSNWAMSRIREALSSARIVGITPWQALGQLGEEINVDELRDLSAALGLVADDGAKIRASLSARAATLRRRELAEIEGRAGERSQSMLVAQLLLCAGFVVFISFPAAMKMLGL</sequence>
<proteinExistence type="predicted"/>
<dbReference type="STRING" id="504805.SAMN05421505_106198"/>
<evidence type="ECO:0000256" key="1">
    <source>
        <dbReference type="SAM" id="Phobius"/>
    </source>
</evidence>
<dbReference type="PANTHER" id="PTHR35007">
    <property type="entry name" value="INTEGRAL MEMBRANE PROTEIN-RELATED"/>
    <property type="match status" value="1"/>
</dbReference>
<dbReference type="AlphaFoldDB" id="A0A1G7W4M1"/>
<feature type="transmembrane region" description="Helical" evidence="1">
    <location>
        <begin position="101"/>
        <end position="123"/>
    </location>
</feature>
<organism evidence="2 3">
    <name type="scientific">Sinosporangium album</name>
    <dbReference type="NCBI Taxonomy" id="504805"/>
    <lineage>
        <taxon>Bacteria</taxon>
        <taxon>Bacillati</taxon>
        <taxon>Actinomycetota</taxon>
        <taxon>Actinomycetes</taxon>
        <taxon>Streptosporangiales</taxon>
        <taxon>Streptosporangiaceae</taxon>
        <taxon>Sinosporangium</taxon>
    </lineage>
</organism>
<name>A0A1G7W4M1_9ACTN</name>
<dbReference type="Proteomes" id="UP000198923">
    <property type="component" value="Unassembled WGS sequence"/>
</dbReference>
<keyword evidence="1" id="KW-0812">Transmembrane</keyword>
<gene>
    <name evidence="2" type="ORF">SAMN05421505_106198</name>
</gene>